<dbReference type="Pfam" id="PF00059">
    <property type="entry name" value="Lectin_C"/>
    <property type="match status" value="1"/>
</dbReference>
<dbReference type="PROSITE" id="PS50041">
    <property type="entry name" value="C_TYPE_LECTIN_2"/>
    <property type="match status" value="1"/>
</dbReference>
<evidence type="ECO:0000256" key="6">
    <source>
        <dbReference type="ARBA" id="ARBA00023136"/>
    </source>
</evidence>
<dbReference type="AlphaFoldDB" id="A0A1U7REP2"/>
<dbReference type="InterPro" id="IPR016186">
    <property type="entry name" value="C-type_lectin-like/link_sf"/>
</dbReference>
<evidence type="ECO:0000313" key="10">
    <source>
        <dbReference type="RefSeq" id="XP_005087199.1"/>
    </source>
</evidence>
<comment type="subcellular location">
    <subcellularLocation>
        <location evidence="1">Cell membrane</location>
        <topology evidence="1">Single-pass type II membrane protein</topology>
    </subcellularLocation>
</comment>
<evidence type="ECO:0000256" key="8">
    <source>
        <dbReference type="SAM" id="Phobius"/>
    </source>
</evidence>
<dbReference type="OrthoDB" id="7357196at2759"/>
<dbReference type="InterPro" id="IPR033992">
    <property type="entry name" value="NKR-like_CTLD"/>
</dbReference>
<dbReference type="RefSeq" id="XP_005087199.1">
    <property type="nucleotide sequence ID" value="XM_005087142.3"/>
</dbReference>
<dbReference type="SUPFAM" id="SSF56436">
    <property type="entry name" value="C-type lectin-like"/>
    <property type="match status" value="1"/>
</dbReference>
<organism evidence="10">
    <name type="scientific">Mesocricetus auratus</name>
    <name type="common">Golden hamster</name>
    <dbReference type="NCBI Taxonomy" id="10036"/>
    <lineage>
        <taxon>Eukaryota</taxon>
        <taxon>Metazoa</taxon>
        <taxon>Chordata</taxon>
        <taxon>Craniata</taxon>
        <taxon>Vertebrata</taxon>
        <taxon>Euteleostomi</taxon>
        <taxon>Mammalia</taxon>
        <taxon>Eutheria</taxon>
        <taxon>Euarchontoglires</taxon>
        <taxon>Glires</taxon>
        <taxon>Rodentia</taxon>
        <taxon>Myomorpha</taxon>
        <taxon>Muroidea</taxon>
        <taxon>Cricetidae</taxon>
        <taxon>Cricetinae</taxon>
        <taxon>Mesocricetus</taxon>
    </lineage>
</organism>
<protein>
    <submittedName>
        <fullName evidence="10">natural killer cells antigen CD94-like isoform X1</fullName>
    </submittedName>
</protein>
<dbReference type="eggNOG" id="KOG4297">
    <property type="taxonomic scope" value="Eukaryota"/>
</dbReference>
<keyword evidence="4" id="KW-0735">Signal-anchor</keyword>
<accession>A0A1U7REP2</accession>
<dbReference type="KEGG" id="maua:101827116"/>
<dbReference type="RefSeq" id="XP_005087199.2">
    <property type="nucleotide sequence ID" value="XM_005087142.4"/>
</dbReference>
<dbReference type="GO" id="GO:0002223">
    <property type="term" value="P:stimulatory C-type lectin receptor signaling pathway"/>
    <property type="evidence" value="ECO:0007669"/>
    <property type="project" value="TreeGrafter"/>
</dbReference>
<evidence type="ECO:0000256" key="7">
    <source>
        <dbReference type="ARBA" id="ARBA00023180"/>
    </source>
</evidence>
<dbReference type="InterPro" id="IPR016187">
    <property type="entry name" value="CTDL_fold"/>
</dbReference>
<feature type="domain" description="C-type lectin" evidence="9">
    <location>
        <begin position="140"/>
        <end position="245"/>
    </location>
</feature>
<keyword evidence="2 8" id="KW-0812">Transmembrane</keyword>
<dbReference type="InterPro" id="IPR050919">
    <property type="entry name" value="NKG2/CD94_NK_receptors"/>
</dbReference>
<feature type="transmembrane region" description="Helical" evidence="8">
    <location>
        <begin position="78"/>
        <end position="101"/>
    </location>
</feature>
<evidence type="ECO:0000259" key="9">
    <source>
        <dbReference type="PROSITE" id="PS50041"/>
    </source>
</evidence>
<evidence type="ECO:0000256" key="4">
    <source>
        <dbReference type="ARBA" id="ARBA00022968"/>
    </source>
</evidence>
<keyword evidence="7" id="KW-0325">Glycoprotein</keyword>
<dbReference type="PANTHER" id="PTHR22800:SF250">
    <property type="entry name" value="KILLER CELL LECTIN-LIKE RECEPTOR SUBFAMILY I MEMBER 1"/>
    <property type="match status" value="1"/>
</dbReference>
<sequence>MPHGKHHENTGNKQDITYAEVKMTKSPQIQRIPKAKQSPVMLSEEQLNYAELTFQRTPQLLPPKRVVRGKRQGSKTTVWRMVTGILVALCVVLITTIGILLPKLLSRQEEQCRKCLLHDHLCPKEDNDTCDLCSQNWTAFGNNFYQVFREIKTWADSQSSCKELKSHLVEIDSKAELENLLVFGIDGWILLKTNETDGSWLWENGTKIEQILINDSEKKNHSCPYFSGNRFYPTDCSSKKSYTCEFNIP</sequence>
<reference evidence="10" key="1">
    <citation type="submission" date="2022-04" db="UniProtKB">
        <authorList>
            <consortium name="RefSeq"/>
        </authorList>
    </citation>
    <scope>IDENTIFICATION</scope>
</reference>
<dbReference type="GO" id="GO:0045954">
    <property type="term" value="P:positive regulation of natural killer cell mediated cytotoxicity"/>
    <property type="evidence" value="ECO:0007669"/>
    <property type="project" value="TreeGrafter"/>
</dbReference>
<dbReference type="GO" id="GO:0005886">
    <property type="term" value="C:plasma membrane"/>
    <property type="evidence" value="ECO:0007669"/>
    <property type="project" value="UniProtKB-SubCell"/>
</dbReference>
<keyword evidence="3" id="KW-0430">Lectin</keyword>
<gene>
    <name evidence="10" type="primary">LOC101827116</name>
</gene>
<evidence type="ECO:0000256" key="5">
    <source>
        <dbReference type="ARBA" id="ARBA00022989"/>
    </source>
</evidence>
<dbReference type="InterPro" id="IPR001304">
    <property type="entry name" value="C-type_lectin-like"/>
</dbReference>
<dbReference type="PANTHER" id="PTHR22800">
    <property type="entry name" value="C-TYPE LECTIN PROTEINS"/>
    <property type="match status" value="1"/>
</dbReference>
<keyword evidence="6 8" id="KW-0472">Membrane</keyword>
<evidence type="ECO:0000256" key="3">
    <source>
        <dbReference type="ARBA" id="ARBA00022734"/>
    </source>
</evidence>
<dbReference type="CDD" id="cd03593">
    <property type="entry name" value="CLECT_NK_receptors_like"/>
    <property type="match status" value="1"/>
</dbReference>
<evidence type="ECO:0000256" key="2">
    <source>
        <dbReference type="ARBA" id="ARBA00022692"/>
    </source>
</evidence>
<evidence type="ECO:0000256" key="1">
    <source>
        <dbReference type="ARBA" id="ARBA00004401"/>
    </source>
</evidence>
<proteinExistence type="predicted"/>
<dbReference type="GO" id="GO:0030246">
    <property type="term" value="F:carbohydrate binding"/>
    <property type="evidence" value="ECO:0007669"/>
    <property type="project" value="UniProtKB-KW"/>
</dbReference>
<dbReference type="SMART" id="SM00034">
    <property type="entry name" value="CLECT"/>
    <property type="match status" value="1"/>
</dbReference>
<dbReference type="Gene3D" id="3.10.100.10">
    <property type="entry name" value="Mannose-Binding Protein A, subunit A"/>
    <property type="match status" value="1"/>
</dbReference>
<name>A0A1U7REP2_MESAU</name>
<dbReference type="GeneID" id="101827116"/>
<keyword evidence="5 8" id="KW-1133">Transmembrane helix</keyword>
<dbReference type="STRING" id="10036.ENSMAUP00000004191"/>